<accession>A0ABS7U8A0</accession>
<gene>
    <name evidence="1" type="ORF">K8U61_02990</name>
</gene>
<protein>
    <submittedName>
        <fullName evidence="1">Uncharacterized protein</fullName>
    </submittedName>
</protein>
<evidence type="ECO:0000313" key="1">
    <source>
        <dbReference type="EMBL" id="MBZ5737115.1"/>
    </source>
</evidence>
<proteinExistence type="predicted"/>
<comment type="caution">
    <text evidence="1">The sequence shown here is derived from an EMBL/GenBank/DDBJ whole genome shotgun (WGS) entry which is preliminary data.</text>
</comment>
<evidence type="ECO:0000313" key="2">
    <source>
        <dbReference type="Proteomes" id="UP000780875"/>
    </source>
</evidence>
<reference evidence="1 2" key="1">
    <citation type="submission" date="2021-09" db="EMBL/GenBank/DDBJ databases">
        <title>Whole genome sequence of Nocardioides sp. GBK3QG-3.</title>
        <authorList>
            <person name="Tuo L."/>
        </authorList>
    </citation>
    <scope>NUCLEOTIDE SEQUENCE [LARGE SCALE GENOMIC DNA]</scope>
    <source>
        <strain evidence="1 2">GBK3QG-3</strain>
    </source>
</reference>
<dbReference type="EMBL" id="JAIQZJ010000001">
    <property type="protein sequence ID" value="MBZ5737115.1"/>
    <property type="molecule type" value="Genomic_DNA"/>
</dbReference>
<name>A0ABS7U8A0_9ACTN</name>
<organism evidence="1 2">
    <name type="scientific">Nocardioides mangrovi</name>
    <dbReference type="NCBI Taxonomy" id="2874580"/>
    <lineage>
        <taxon>Bacteria</taxon>
        <taxon>Bacillati</taxon>
        <taxon>Actinomycetota</taxon>
        <taxon>Actinomycetes</taxon>
        <taxon>Propionibacteriales</taxon>
        <taxon>Nocardioidaceae</taxon>
        <taxon>Nocardioides</taxon>
    </lineage>
</organism>
<dbReference type="Proteomes" id="UP000780875">
    <property type="component" value="Unassembled WGS sequence"/>
</dbReference>
<keyword evidence="2" id="KW-1185">Reference proteome</keyword>
<dbReference type="RefSeq" id="WP_224121475.1">
    <property type="nucleotide sequence ID" value="NZ_JAIQZJ010000001.1"/>
</dbReference>
<sequence length="104" mass="11837">MPLYHVTSSLNRASIREFGLDWDRMGAATGIAGSRRPETAGCFLAYEWSVDFFLRFHEEGSVDVWQVDGVDETALVDWDGFHYLPARIPPAQLTLLRTNIPPRR</sequence>